<accession>A0A0H2RY34</accession>
<dbReference type="AlphaFoldDB" id="A0A0H2RY34"/>
<name>A0A0H2RY34_9AGAM</name>
<protein>
    <submittedName>
        <fullName evidence="2">Uncharacterized protein</fullName>
    </submittedName>
</protein>
<feature type="region of interest" description="Disordered" evidence="1">
    <location>
        <begin position="1"/>
        <end position="20"/>
    </location>
</feature>
<proteinExistence type="predicted"/>
<keyword evidence="3" id="KW-1185">Reference proteome</keyword>
<evidence type="ECO:0000313" key="2">
    <source>
        <dbReference type="EMBL" id="KLO16975.1"/>
    </source>
</evidence>
<dbReference type="EMBL" id="KQ085910">
    <property type="protein sequence ID" value="KLO16975.1"/>
    <property type="molecule type" value="Genomic_DNA"/>
</dbReference>
<reference evidence="2 3" key="1">
    <citation type="submission" date="2015-04" db="EMBL/GenBank/DDBJ databases">
        <title>Complete genome sequence of Schizopora paradoxa KUC8140, a cosmopolitan wood degrader in East Asia.</title>
        <authorList>
            <consortium name="DOE Joint Genome Institute"/>
            <person name="Min B."/>
            <person name="Park H."/>
            <person name="Jang Y."/>
            <person name="Kim J.-J."/>
            <person name="Kim K.H."/>
            <person name="Pangilinan J."/>
            <person name="Lipzen A."/>
            <person name="Riley R."/>
            <person name="Grigoriev I.V."/>
            <person name="Spatafora J.W."/>
            <person name="Choi I.-G."/>
        </authorList>
    </citation>
    <scope>NUCLEOTIDE SEQUENCE [LARGE SCALE GENOMIC DNA]</scope>
    <source>
        <strain evidence="2 3">KUC8140</strain>
    </source>
</reference>
<dbReference type="Proteomes" id="UP000053477">
    <property type="component" value="Unassembled WGS sequence"/>
</dbReference>
<evidence type="ECO:0000313" key="3">
    <source>
        <dbReference type="Proteomes" id="UP000053477"/>
    </source>
</evidence>
<organism evidence="2 3">
    <name type="scientific">Schizopora paradoxa</name>
    <dbReference type="NCBI Taxonomy" id="27342"/>
    <lineage>
        <taxon>Eukaryota</taxon>
        <taxon>Fungi</taxon>
        <taxon>Dikarya</taxon>
        <taxon>Basidiomycota</taxon>
        <taxon>Agaricomycotina</taxon>
        <taxon>Agaricomycetes</taxon>
        <taxon>Hymenochaetales</taxon>
        <taxon>Schizoporaceae</taxon>
        <taxon>Schizopora</taxon>
    </lineage>
</organism>
<sequence length="114" mass="12860">MIRAARSSYSSTTRRTSLPSVKPLRKLSLSPSRLSQMTGYGVWISTEHIRTRKGEIKRLYLLASRLPTLGIADGWIYDRVMICSFISFLFLSLLLPKASTPGRVHHAVHGRFEG</sequence>
<evidence type="ECO:0000256" key="1">
    <source>
        <dbReference type="SAM" id="MobiDB-lite"/>
    </source>
</evidence>
<dbReference type="InParanoid" id="A0A0H2RY34"/>
<gene>
    <name evidence="2" type="ORF">SCHPADRAFT_193048</name>
</gene>